<dbReference type="EMBL" id="LHUQ01000016">
    <property type="protein sequence ID" value="KON64002.1"/>
    <property type="molecule type" value="Genomic_DNA"/>
</dbReference>
<dbReference type="Pfam" id="PF05284">
    <property type="entry name" value="DUF736"/>
    <property type="match status" value="1"/>
</dbReference>
<dbReference type="Proteomes" id="UP000037566">
    <property type="component" value="Unassembled WGS sequence"/>
</dbReference>
<dbReference type="RefSeq" id="WP_034930454.1">
    <property type="nucleotide sequence ID" value="NZ_LHUQ01000016.1"/>
</dbReference>
<accession>A0A0M0EFG7</accession>
<keyword evidence="2" id="KW-1185">Reference proteome</keyword>
<dbReference type="AlphaFoldDB" id="A0A0M0EFG7"/>
<evidence type="ECO:0000313" key="2">
    <source>
        <dbReference type="Proteomes" id="UP000037566"/>
    </source>
</evidence>
<dbReference type="InterPro" id="IPR007948">
    <property type="entry name" value="DUF736"/>
</dbReference>
<reference evidence="1" key="1">
    <citation type="submission" date="2015-08" db="EMBL/GenBank/DDBJ databases">
        <title>Draft genome sequence of Komagataeibacter europaeus CECT 8546 a cellulose producer strain from vinegar produced by the traditional method.</title>
        <authorList>
            <person name="Poehlein A."/>
            <person name="Valera M.J."/>
            <person name="Haack F.S."/>
            <person name="Mas A."/>
            <person name="Daniel R."/>
            <person name="Streit W.R."/>
            <person name="Mateo E."/>
        </authorList>
    </citation>
    <scope>NUCLEOTIDE SEQUENCE [LARGE SCALE GENOMIC DNA]</scope>
    <source>
        <strain evidence="1">CECT 8546</strain>
    </source>
</reference>
<protein>
    <recommendedName>
        <fullName evidence="3">DUF736 domain-containing protein</fullName>
    </recommendedName>
</protein>
<sequence length="112" mass="12344">MAQIGTFTRTADGFAGRLRTLALDVELTIVPATSSDAEYAPDYRVHLGDADAGPEVGAGWKRTGEKAGTYLSLVLDDPMLAQPIRANLFQSDRQGRAFHLVWSRPVKRDDRR</sequence>
<comment type="caution">
    <text evidence="1">The sequence shown here is derived from an EMBL/GenBank/DDBJ whole genome shotgun (WGS) entry which is preliminary data.</text>
</comment>
<evidence type="ECO:0000313" key="1">
    <source>
        <dbReference type="EMBL" id="KON64002.1"/>
    </source>
</evidence>
<gene>
    <name evidence="1" type="ORF">KOEU_24770</name>
</gene>
<proteinExistence type="predicted"/>
<name>A0A0M0EFG7_KOMEU</name>
<evidence type="ECO:0008006" key="3">
    <source>
        <dbReference type="Google" id="ProtNLM"/>
    </source>
</evidence>
<dbReference type="OrthoDB" id="9811595at2"/>
<organism evidence="1 2">
    <name type="scientific">Komagataeibacter europaeus</name>
    <name type="common">Gluconacetobacter europaeus</name>
    <dbReference type="NCBI Taxonomy" id="33995"/>
    <lineage>
        <taxon>Bacteria</taxon>
        <taxon>Pseudomonadati</taxon>
        <taxon>Pseudomonadota</taxon>
        <taxon>Alphaproteobacteria</taxon>
        <taxon>Acetobacterales</taxon>
        <taxon>Acetobacteraceae</taxon>
        <taxon>Komagataeibacter</taxon>
    </lineage>
</organism>
<dbReference type="PATRIC" id="fig|33995.3.peg.2757"/>
<dbReference type="STRING" id="33995.KOEU_24770"/>